<dbReference type="AlphaFoldDB" id="A0A9N8HNL6"/>
<dbReference type="Proteomes" id="UP001153069">
    <property type="component" value="Unassembled WGS sequence"/>
</dbReference>
<organism evidence="2 3">
    <name type="scientific">Seminavis robusta</name>
    <dbReference type="NCBI Taxonomy" id="568900"/>
    <lineage>
        <taxon>Eukaryota</taxon>
        <taxon>Sar</taxon>
        <taxon>Stramenopiles</taxon>
        <taxon>Ochrophyta</taxon>
        <taxon>Bacillariophyta</taxon>
        <taxon>Bacillariophyceae</taxon>
        <taxon>Bacillariophycidae</taxon>
        <taxon>Naviculales</taxon>
        <taxon>Naviculaceae</taxon>
        <taxon>Seminavis</taxon>
    </lineage>
</organism>
<comment type="caution">
    <text evidence="2">The sequence shown here is derived from an EMBL/GenBank/DDBJ whole genome shotgun (WGS) entry which is preliminary data.</text>
</comment>
<protein>
    <submittedName>
        <fullName evidence="2">Uncharacterized protein</fullName>
    </submittedName>
</protein>
<feature type="non-terminal residue" evidence="2">
    <location>
        <position position="298"/>
    </location>
</feature>
<dbReference type="EMBL" id="CAICTM010001005">
    <property type="protein sequence ID" value="CAB9519312.1"/>
    <property type="molecule type" value="Genomic_DNA"/>
</dbReference>
<feature type="region of interest" description="Disordered" evidence="1">
    <location>
        <begin position="123"/>
        <end position="176"/>
    </location>
</feature>
<dbReference type="OrthoDB" id="48952at2759"/>
<evidence type="ECO:0000313" key="3">
    <source>
        <dbReference type="Proteomes" id="UP001153069"/>
    </source>
</evidence>
<feature type="compositionally biased region" description="Basic residues" evidence="1">
    <location>
        <begin position="165"/>
        <end position="176"/>
    </location>
</feature>
<keyword evidence="3" id="KW-1185">Reference proteome</keyword>
<gene>
    <name evidence="2" type="ORF">SEMRO_1007_G230490.1</name>
</gene>
<name>A0A9N8HNL6_9STRA</name>
<reference evidence="2" key="1">
    <citation type="submission" date="2020-06" db="EMBL/GenBank/DDBJ databases">
        <authorList>
            <consortium name="Plant Systems Biology data submission"/>
        </authorList>
    </citation>
    <scope>NUCLEOTIDE SEQUENCE</scope>
    <source>
        <strain evidence="2">D6</strain>
    </source>
</reference>
<sequence>MEKAVAVSGVETTAQSVVGSAVEAATPSSDGGGAGIAGDADTATAAESTTEEETPVCTPAAKKSKKANTVKIGGAEIPVLPLAGVGVVAVGGGGYAFKIMQDRAALAEEEREKQFRLLMGMDEDEDTQNSPGSAPALEVVDDGLGGLDSTDKTEAPPEPTPMPAPKKKRRGFFGKKNKNSRETDLAVLVSEGATAPQFAGLLAKILTYGAPGRFPSVDRLPGDMPFQEFELEAAKQRLTDSREEAGIALEESAEVFANVVNCMLIDIVDLASSTLKAKDDKVTVDGIGVVIDFMNLSS</sequence>
<feature type="region of interest" description="Disordered" evidence="1">
    <location>
        <begin position="1"/>
        <end position="60"/>
    </location>
</feature>
<proteinExistence type="predicted"/>
<evidence type="ECO:0000256" key="1">
    <source>
        <dbReference type="SAM" id="MobiDB-lite"/>
    </source>
</evidence>
<feature type="compositionally biased region" description="Low complexity" evidence="1">
    <location>
        <begin position="37"/>
        <end position="48"/>
    </location>
</feature>
<evidence type="ECO:0000313" key="2">
    <source>
        <dbReference type="EMBL" id="CAB9519312.1"/>
    </source>
</evidence>
<accession>A0A9N8HNL6</accession>